<evidence type="ECO:0000313" key="2">
    <source>
        <dbReference type="EMBL" id="CAD8967494.1"/>
    </source>
</evidence>
<dbReference type="InterPro" id="IPR036865">
    <property type="entry name" value="CRAL-TRIO_dom_sf"/>
</dbReference>
<name>A0A7S1E841_HEMAN</name>
<gene>
    <name evidence="2" type="ORF">HAND00432_LOCUS18579</name>
</gene>
<dbReference type="PANTHER" id="PTHR10174">
    <property type="entry name" value="ALPHA-TOCOPHEROL TRANSFER PROTEIN-RELATED"/>
    <property type="match status" value="1"/>
</dbReference>
<proteinExistence type="predicted"/>
<dbReference type="GO" id="GO:1902936">
    <property type="term" value="F:phosphatidylinositol bisphosphate binding"/>
    <property type="evidence" value="ECO:0007669"/>
    <property type="project" value="TreeGrafter"/>
</dbReference>
<dbReference type="Pfam" id="PF00650">
    <property type="entry name" value="CRAL_TRIO"/>
    <property type="match status" value="1"/>
</dbReference>
<dbReference type="CDD" id="cd00170">
    <property type="entry name" value="SEC14"/>
    <property type="match status" value="1"/>
</dbReference>
<dbReference type="EMBL" id="HBFX01030803">
    <property type="protein sequence ID" value="CAD8967494.1"/>
    <property type="molecule type" value="Transcribed_RNA"/>
</dbReference>
<dbReference type="SUPFAM" id="SSF52087">
    <property type="entry name" value="CRAL/TRIO domain"/>
    <property type="match status" value="1"/>
</dbReference>
<accession>A0A7S1E841</accession>
<dbReference type="AlphaFoldDB" id="A0A7S1E841"/>
<organism evidence="2">
    <name type="scientific">Hemiselmis andersenii</name>
    <name type="common">Cryptophyte alga</name>
    <dbReference type="NCBI Taxonomy" id="464988"/>
    <lineage>
        <taxon>Eukaryota</taxon>
        <taxon>Cryptophyceae</taxon>
        <taxon>Cryptomonadales</taxon>
        <taxon>Hemiselmidaceae</taxon>
        <taxon>Hemiselmis</taxon>
    </lineage>
</organism>
<dbReference type="Gene3D" id="3.40.525.10">
    <property type="entry name" value="CRAL-TRIO lipid binding domain"/>
    <property type="match status" value="1"/>
</dbReference>
<protein>
    <recommendedName>
        <fullName evidence="1">CRAL-TRIO domain-containing protein</fullName>
    </recommendedName>
</protein>
<reference evidence="2" key="1">
    <citation type="submission" date="2021-01" db="EMBL/GenBank/DDBJ databases">
        <authorList>
            <person name="Corre E."/>
            <person name="Pelletier E."/>
            <person name="Niang G."/>
            <person name="Scheremetjew M."/>
            <person name="Finn R."/>
            <person name="Kale V."/>
            <person name="Holt S."/>
            <person name="Cochrane G."/>
            <person name="Meng A."/>
            <person name="Brown T."/>
            <person name="Cohen L."/>
        </authorList>
    </citation>
    <scope>NUCLEOTIDE SEQUENCE</scope>
    <source>
        <strain evidence="2">CCMP644</strain>
    </source>
</reference>
<feature type="domain" description="CRAL-TRIO" evidence="1">
    <location>
        <begin position="128"/>
        <end position="286"/>
    </location>
</feature>
<sequence>MEDRKDGDEVPVSLERLAGFAQTFGGEGVRELNFYHVKEEEEEQVMLEELKRLFCEKLENGEGQSHRGEHPGCDQNEAQGVQIPDDAFLITCLRVWQYSVHDAARVAANFARFRTRQGWPYRLSASSLQRELLSEVHWLLPGEDRAGRGVIVYNAHKIREAVSAGATVCGLQQMGALLLEVALGRPGVPERGVVAVVDARGVGLDILGRFSVTDMGRGVAMWKDSFPCKIKKIHVIGLPWPLQATCSLILGLLSAKLRGRVSVETGTTRLAEEVGRCVRRQQARPSLTRAPTHPQAA</sequence>
<dbReference type="PRINTS" id="PR00180">
    <property type="entry name" value="CRETINALDHBP"/>
</dbReference>
<dbReference type="InterPro" id="IPR001251">
    <property type="entry name" value="CRAL-TRIO_dom"/>
</dbReference>
<dbReference type="GO" id="GO:0016020">
    <property type="term" value="C:membrane"/>
    <property type="evidence" value="ECO:0007669"/>
    <property type="project" value="TreeGrafter"/>
</dbReference>
<dbReference type="PANTHER" id="PTHR10174:SF208">
    <property type="entry name" value="CRAL-TRIO DOMAIN-CONTAINING PROTEIN DDB_G0278031"/>
    <property type="match status" value="1"/>
</dbReference>
<evidence type="ECO:0000259" key="1">
    <source>
        <dbReference type="PROSITE" id="PS50191"/>
    </source>
</evidence>
<dbReference type="PROSITE" id="PS50191">
    <property type="entry name" value="CRAL_TRIO"/>
    <property type="match status" value="1"/>
</dbReference>